<dbReference type="EMBL" id="CP099423">
    <property type="protein sequence ID" value="USW54357.1"/>
    <property type="molecule type" value="Genomic_DNA"/>
</dbReference>
<dbReference type="Proteomes" id="UP001056384">
    <property type="component" value="Chromosome 6"/>
</dbReference>
<gene>
    <name evidence="2" type="ORF">Slin15195_G076760</name>
</gene>
<feature type="chain" id="PRO_5040321580" evidence="1">
    <location>
        <begin position="20"/>
        <end position="132"/>
    </location>
</feature>
<feature type="signal peptide" evidence="1">
    <location>
        <begin position="1"/>
        <end position="19"/>
    </location>
</feature>
<accession>A0A9Q9AYT1</accession>
<organism evidence="2 3">
    <name type="scientific">Septoria linicola</name>
    <dbReference type="NCBI Taxonomy" id="215465"/>
    <lineage>
        <taxon>Eukaryota</taxon>
        <taxon>Fungi</taxon>
        <taxon>Dikarya</taxon>
        <taxon>Ascomycota</taxon>
        <taxon>Pezizomycotina</taxon>
        <taxon>Dothideomycetes</taxon>
        <taxon>Dothideomycetidae</taxon>
        <taxon>Mycosphaerellales</taxon>
        <taxon>Mycosphaerellaceae</taxon>
        <taxon>Septoria</taxon>
    </lineage>
</organism>
<evidence type="ECO:0000256" key="1">
    <source>
        <dbReference type="SAM" id="SignalP"/>
    </source>
</evidence>
<evidence type="ECO:0000313" key="2">
    <source>
        <dbReference type="EMBL" id="USW54357.1"/>
    </source>
</evidence>
<evidence type="ECO:0000313" key="3">
    <source>
        <dbReference type="Proteomes" id="UP001056384"/>
    </source>
</evidence>
<sequence length="132" mass="14914">MKTSQLLAAGALLAGYVQACTRVRVDQSRDQSDSSMKYTTITAYDDDRAPIRVTDHRSKIDQSQNKEVWFFRQSTGQLDVSLDYYQGTFAKNIGGKVAFPWVKDYISGGNTLDLKQKAEYTYTNESGIEHLQ</sequence>
<reference evidence="2" key="1">
    <citation type="submission" date="2022-06" db="EMBL/GenBank/DDBJ databases">
        <title>Complete genome sequences of two strains of the flax pathogen Septoria linicola.</title>
        <authorList>
            <person name="Lapalu N."/>
            <person name="Simon A."/>
            <person name="Demenou B."/>
            <person name="Paumier D."/>
            <person name="Guillot M.-P."/>
            <person name="Gout L."/>
            <person name="Valade R."/>
        </authorList>
    </citation>
    <scope>NUCLEOTIDE SEQUENCE</scope>
    <source>
        <strain evidence="2">SE15195</strain>
    </source>
</reference>
<dbReference type="AlphaFoldDB" id="A0A9Q9AYT1"/>
<proteinExistence type="predicted"/>
<name>A0A9Q9AYT1_9PEZI</name>
<keyword evidence="1" id="KW-0732">Signal</keyword>
<keyword evidence="3" id="KW-1185">Reference proteome</keyword>
<protein>
    <submittedName>
        <fullName evidence="2">Uncharacterized protein</fullName>
    </submittedName>
</protein>